<organism evidence="3 4">
    <name type="scientific">Trichoplax adhaerens</name>
    <name type="common">Trichoplax reptans</name>
    <dbReference type="NCBI Taxonomy" id="10228"/>
    <lineage>
        <taxon>Eukaryota</taxon>
        <taxon>Metazoa</taxon>
        <taxon>Placozoa</taxon>
        <taxon>Uniplacotomia</taxon>
        <taxon>Trichoplacea</taxon>
        <taxon>Trichoplacidae</taxon>
        <taxon>Trichoplax</taxon>
    </lineage>
</organism>
<dbReference type="GeneID" id="6755212"/>
<dbReference type="SFLD" id="SFLDG01205">
    <property type="entry name" value="AMPS.1"/>
    <property type="match status" value="1"/>
</dbReference>
<protein>
    <recommendedName>
        <fullName evidence="5">Glutathione S-transferase</fullName>
    </recommendedName>
</protein>
<dbReference type="STRING" id="10228.B3S2F4"/>
<evidence type="ECO:0000259" key="2">
    <source>
        <dbReference type="PROSITE" id="PS50405"/>
    </source>
</evidence>
<evidence type="ECO:0000259" key="1">
    <source>
        <dbReference type="PROSITE" id="PS50404"/>
    </source>
</evidence>
<dbReference type="OMA" id="FFAMTEY"/>
<dbReference type="Proteomes" id="UP000009022">
    <property type="component" value="Unassembled WGS sequence"/>
</dbReference>
<dbReference type="InterPro" id="IPR036282">
    <property type="entry name" value="Glutathione-S-Trfase_C_sf"/>
</dbReference>
<dbReference type="InterPro" id="IPR004045">
    <property type="entry name" value="Glutathione_S-Trfase_N"/>
</dbReference>
<dbReference type="eggNOG" id="KOG1695">
    <property type="taxonomic scope" value="Eukaryota"/>
</dbReference>
<evidence type="ECO:0000313" key="3">
    <source>
        <dbReference type="EMBL" id="EDV23407.1"/>
    </source>
</evidence>
<proteinExistence type="predicted"/>
<dbReference type="CTD" id="6755212"/>
<dbReference type="SUPFAM" id="SSF52833">
    <property type="entry name" value="Thioredoxin-like"/>
    <property type="match status" value="1"/>
</dbReference>
<dbReference type="InterPro" id="IPR010987">
    <property type="entry name" value="Glutathione-S-Trfase_C-like"/>
</dbReference>
<dbReference type="Gene3D" id="1.20.1050.10">
    <property type="match status" value="1"/>
</dbReference>
<dbReference type="CDD" id="cd03192">
    <property type="entry name" value="GST_C_Sigma_like"/>
    <property type="match status" value="1"/>
</dbReference>
<dbReference type="PhylomeDB" id="B3S2F4"/>
<dbReference type="KEGG" id="tad:TRIADDRAFT_58006"/>
<dbReference type="OrthoDB" id="414243at2759"/>
<dbReference type="PROSITE" id="PS50404">
    <property type="entry name" value="GST_NTER"/>
    <property type="match status" value="1"/>
</dbReference>
<dbReference type="FunCoup" id="B3S2F4">
    <property type="interactions" value="78"/>
</dbReference>
<dbReference type="InterPro" id="IPR040079">
    <property type="entry name" value="Glutathione_S-Trfase"/>
</dbReference>
<reference evidence="3 4" key="1">
    <citation type="journal article" date="2008" name="Nature">
        <title>The Trichoplax genome and the nature of placozoans.</title>
        <authorList>
            <person name="Srivastava M."/>
            <person name="Begovic E."/>
            <person name="Chapman J."/>
            <person name="Putnam N.H."/>
            <person name="Hellsten U."/>
            <person name="Kawashima T."/>
            <person name="Kuo A."/>
            <person name="Mitros T."/>
            <person name="Salamov A."/>
            <person name="Carpenter M.L."/>
            <person name="Signorovitch A.Y."/>
            <person name="Moreno M.A."/>
            <person name="Kamm K."/>
            <person name="Grimwood J."/>
            <person name="Schmutz J."/>
            <person name="Shapiro H."/>
            <person name="Grigoriev I.V."/>
            <person name="Buss L.W."/>
            <person name="Schierwater B."/>
            <person name="Dellaporta S.L."/>
            <person name="Rokhsar D.S."/>
        </authorList>
    </citation>
    <scope>NUCLEOTIDE SEQUENCE [LARGE SCALE GENOMIC DNA]</scope>
    <source>
        <strain evidence="3 4">Grell-BS-1999</strain>
    </source>
</reference>
<dbReference type="CDD" id="cd03039">
    <property type="entry name" value="GST_N_Sigma_like"/>
    <property type="match status" value="1"/>
</dbReference>
<feature type="domain" description="GST N-terminal" evidence="1">
    <location>
        <begin position="2"/>
        <end position="81"/>
    </location>
</feature>
<dbReference type="PANTHER" id="PTHR11571">
    <property type="entry name" value="GLUTATHIONE S-TRANSFERASE"/>
    <property type="match status" value="1"/>
</dbReference>
<dbReference type="InterPro" id="IPR036249">
    <property type="entry name" value="Thioredoxin-like_sf"/>
</dbReference>
<name>B3S2F4_TRIAD</name>
<dbReference type="Gene3D" id="3.40.30.10">
    <property type="entry name" value="Glutaredoxin"/>
    <property type="match status" value="1"/>
</dbReference>
<dbReference type="EMBL" id="DS985247">
    <property type="protein sequence ID" value="EDV23407.1"/>
    <property type="molecule type" value="Genomic_DNA"/>
</dbReference>
<dbReference type="AlphaFoldDB" id="B3S2F4"/>
<dbReference type="GO" id="GO:0004364">
    <property type="term" value="F:glutathione transferase activity"/>
    <property type="evidence" value="ECO:0000318"/>
    <property type="project" value="GO_Central"/>
</dbReference>
<dbReference type="FunFam" id="3.40.30.10:FF:000035">
    <property type="entry name" value="hematopoietic prostaglandin D synthase"/>
    <property type="match status" value="1"/>
</dbReference>
<dbReference type="SFLD" id="SFLDG00363">
    <property type="entry name" value="AMPS_(cytGST):_Alpha-__Mu-__Pi"/>
    <property type="match status" value="1"/>
</dbReference>
<dbReference type="SUPFAM" id="SSF47616">
    <property type="entry name" value="GST C-terminal domain-like"/>
    <property type="match status" value="1"/>
</dbReference>
<feature type="domain" description="GST C-terminal" evidence="2">
    <location>
        <begin position="83"/>
        <end position="201"/>
    </location>
</feature>
<keyword evidence="4" id="KW-1185">Reference proteome</keyword>
<dbReference type="PROSITE" id="PS50405">
    <property type="entry name" value="GST_CTER"/>
    <property type="match status" value="1"/>
</dbReference>
<dbReference type="Pfam" id="PF02798">
    <property type="entry name" value="GST_N"/>
    <property type="match status" value="1"/>
</dbReference>
<sequence length="201" mass="23781">MPTYKLTYFNIRARAEVARYLFVLADVPFIDERISEEDWPTYKQTVKNPFRRLPVLEVDGKVFIESIAIESYLALTFGFHGKNNWEKYKIDMITYSVDEMFTKMFTSQFEPDEEKKRNLQEDYCKYKSTWLKALEAGLESDYLVGNTITLADLEFFCISEYLLEQNQSLFENCPRLKSLFDRIANNKKIADWLSKRSKSVC</sequence>
<dbReference type="InterPro" id="IPR050213">
    <property type="entry name" value="GST_superfamily"/>
</dbReference>
<dbReference type="RefSeq" id="XP_002114317.1">
    <property type="nucleotide sequence ID" value="XM_002114281.1"/>
</dbReference>
<gene>
    <name evidence="3" type="ORF">TRIADDRAFT_58006</name>
</gene>
<dbReference type="InParanoid" id="B3S2F4"/>
<dbReference type="PANTHER" id="PTHR11571:SF150">
    <property type="entry name" value="GLUTATHIONE S-TRANSFERASE"/>
    <property type="match status" value="1"/>
</dbReference>
<dbReference type="GO" id="GO:0006749">
    <property type="term" value="P:glutathione metabolic process"/>
    <property type="evidence" value="ECO:0000318"/>
    <property type="project" value="GO_Central"/>
</dbReference>
<evidence type="ECO:0000313" key="4">
    <source>
        <dbReference type="Proteomes" id="UP000009022"/>
    </source>
</evidence>
<dbReference type="FunFam" id="1.20.1050.10:FF:000030">
    <property type="entry name" value="Glutathione S-transferase S1"/>
    <property type="match status" value="1"/>
</dbReference>
<evidence type="ECO:0008006" key="5">
    <source>
        <dbReference type="Google" id="ProtNLM"/>
    </source>
</evidence>
<dbReference type="InterPro" id="IPR004046">
    <property type="entry name" value="GST_C"/>
</dbReference>
<dbReference type="SFLD" id="SFLDS00019">
    <property type="entry name" value="Glutathione_Transferase_(cytos"/>
    <property type="match status" value="1"/>
</dbReference>
<dbReference type="Pfam" id="PF14497">
    <property type="entry name" value="GST_C_3"/>
    <property type="match status" value="1"/>
</dbReference>
<dbReference type="HOGENOM" id="CLU_039475_1_0_1"/>
<accession>B3S2F4</accession>